<accession>A0A7X0LK42</accession>
<reference evidence="2 3" key="1">
    <citation type="submission" date="2020-08" db="EMBL/GenBank/DDBJ databases">
        <title>Genomic Encyclopedia of Type Strains, Phase IV (KMG-IV): sequencing the most valuable type-strain genomes for metagenomic binning, comparative biology and taxonomic classification.</title>
        <authorList>
            <person name="Goeker M."/>
        </authorList>
    </citation>
    <scope>NUCLEOTIDE SEQUENCE [LARGE SCALE GENOMIC DNA]</scope>
    <source>
        <strain evidence="2 3">DSM 103725</strain>
    </source>
</reference>
<gene>
    <name evidence="2" type="ORF">HNQ40_001240</name>
</gene>
<sequence length="421" mass="44785">MPDSNIPEQPEAFVELSPEDAAALDAVMGARAMGSEAGPMPAGSKERVEKVRGVLALLDQVAAADAPQAHAGESVIQSTLARVAAQREAEKPIEVTPLCEDDGRALDAVVANAGQPGPVPAGLGDRTQRVAGVLSLLDQMPREDAAGGDEDLIQRTLAAAADARQRERFAQQIEMFAEPRRTFGVSLRQVFTAAAVLLLGISLLMPALDHQRQAQQIAACSYNLGVAGQQIGQYSMDHAGMLPRGPVGDSWIKTGQPDAIDDAGRYQSNSAHLYILIRDAYVAPSRLACASNDRATVSMPGSGQLDWASHQAISYSYQNQHGVAPIRVDRSSPRLAVLADKNPLFIVKDGKVVYDREAKRDAASLLHGGKGQNILMLDGRVSWSTTPHIGGDNVWQISGHDGGYTGTEAPQDAHRDSFLVP</sequence>
<comment type="caution">
    <text evidence="2">The sequence shown here is derived from an EMBL/GenBank/DDBJ whole genome shotgun (WGS) entry which is preliminary data.</text>
</comment>
<evidence type="ECO:0000256" key="1">
    <source>
        <dbReference type="SAM" id="MobiDB-lite"/>
    </source>
</evidence>
<dbReference type="EMBL" id="JACHGY010000001">
    <property type="protein sequence ID" value="MBB6429434.1"/>
    <property type="molecule type" value="Genomic_DNA"/>
</dbReference>
<keyword evidence="3" id="KW-1185">Reference proteome</keyword>
<name>A0A7X0LK42_9BACT</name>
<organism evidence="2 3">
    <name type="scientific">Algisphaera agarilytica</name>
    <dbReference type="NCBI Taxonomy" id="1385975"/>
    <lineage>
        <taxon>Bacteria</taxon>
        <taxon>Pseudomonadati</taxon>
        <taxon>Planctomycetota</taxon>
        <taxon>Phycisphaerae</taxon>
        <taxon>Phycisphaerales</taxon>
        <taxon>Phycisphaeraceae</taxon>
        <taxon>Algisphaera</taxon>
    </lineage>
</organism>
<feature type="compositionally biased region" description="Basic and acidic residues" evidence="1">
    <location>
        <begin position="411"/>
        <end position="421"/>
    </location>
</feature>
<feature type="region of interest" description="Disordered" evidence="1">
    <location>
        <begin position="400"/>
        <end position="421"/>
    </location>
</feature>
<dbReference type="AlphaFoldDB" id="A0A7X0LK42"/>
<dbReference type="RefSeq" id="WP_184677013.1">
    <property type="nucleotide sequence ID" value="NZ_JACHGY010000001.1"/>
</dbReference>
<protein>
    <submittedName>
        <fullName evidence="2">Uncharacterized protein</fullName>
    </submittedName>
</protein>
<evidence type="ECO:0000313" key="2">
    <source>
        <dbReference type="EMBL" id="MBB6429434.1"/>
    </source>
</evidence>
<dbReference type="Proteomes" id="UP000541810">
    <property type="component" value="Unassembled WGS sequence"/>
</dbReference>
<proteinExistence type="predicted"/>
<evidence type="ECO:0000313" key="3">
    <source>
        <dbReference type="Proteomes" id="UP000541810"/>
    </source>
</evidence>